<organism evidence="1">
    <name type="scientific">Catovirus CTV1</name>
    <dbReference type="NCBI Taxonomy" id="1977631"/>
    <lineage>
        <taxon>Viruses</taxon>
        <taxon>Varidnaviria</taxon>
        <taxon>Bamfordvirae</taxon>
        <taxon>Nucleocytoviricota</taxon>
        <taxon>Megaviricetes</taxon>
        <taxon>Imitervirales</taxon>
        <taxon>Mimiviridae</taxon>
        <taxon>Klosneuvirinae</taxon>
        <taxon>Catovirus</taxon>
    </lineage>
</organism>
<sequence length="320" mass="37092">MIRKLVNDKKIEYICGITNQEIIEKMNCICDYLPYDISLLTISYLEKFCDNKEFLKESFMNCEPYEIMESATSVGTRTKLEKVYNDLSENHVNELNHPDVIPFLVDNGITINDEIFGKIKDYNWGFNRQMSVGLIKNSLEYKVYDISRNLHSAISNNNLELAIYLLGWDRKLINNDDNFSDLLYAAISSWTARPLIFLMSMRQNYITPQHIIYAGYEGTLYHLSILVKIYLHHQNKRFIINKKISDKILTGLCGFDGIQLLKDNDFTIIEYDNILTLKKNNSLPEPTIKKGIQYLGSSSGLNSDVKKKFDIYGIPYIQPI</sequence>
<proteinExistence type="predicted"/>
<evidence type="ECO:0000313" key="1">
    <source>
        <dbReference type="EMBL" id="ARF09091.1"/>
    </source>
</evidence>
<reference evidence="1" key="1">
    <citation type="journal article" date="2017" name="Science">
        <title>Giant viruses with an expanded complement of translation system components.</title>
        <authorList>
            <person name="Schulz F."/>
            <person name="Yutin N."/>
            <person name="Ivanova N.N."/>
            <person name="Ortega D.R."/>
            <person name="Lee T.K."/>
            <person name="Vierheilig J."/>
            <person name="Daims H."/>
            <person name="Horn M."/>
            <person name="Wagner M."/>
            <person name="Jensen G.J."/>
            <person name="Kyrpides N.C."/>
            <person name="Koonin E.V."/>
            <person name="Woyke T."/>
        </authorList>
    </citation>
    <scope>NUCLEOTIDE SEQUENCE</scope>
    <source>
        <strain evidence="1">CTV1</strain>
    </source>
</reference>
<gene>
    <name evidence="1" type="ORF">Catovirus_2_40</name>
</gene>
<accession>A0A1V0SBN8</accession>
<name>A0A1V0SBN8_9VIRU</name>
<dbReference type="EMBL" id="KY684084">
    <property type="protein sequence ID" value="ARF09091.1"/>
    <property type="molecule type" value="Genomic_DNA"/>
</dbReference>
<protein>
    <submittedName>
        <fullName evidence="1">Uncharacterized protein</fullName>
    </submittedName>
</protein>